<keyword evidence="1" id="KW-0812">Transmembrane</keyword>
<keyword evidence="1" id="KW-1133">Transmembrane helix</keyword>
<dbReference type="EMBL" id="JAPOHA010000004">
    <property type="protein sequence ID" value="MCY1713720.1"/>
    <property type="molecule type" value="Genomic_DNA"/>
</dbReference>
<feature type="transmembrane region" description="Helical" evidence="1">
    <location>
        <begin position="39"/>
        <end position="57"/>
    </location>
</feature>
<gene>
    <name evidence="2" type="ORF">OUY18_05555</name>
</gene>
<feature type="transmembrane region" description="Helical" evidence="1">
    <location>
        <begin position="96"/>
        <end position="114"/>
    </location>
</feature>
<dbReference type="Pfam" id="PF12822">
    <property type="entry name" value="ECF_trnsprt"/>
    <property type="match status" value="1"/>
</dbReference>
<reference evidence="2 3" key="1">
    <citation type="submission" date="2022-11" db="EMBL/GenBank/DDBJ databases">
        <authorList>
            <person name="Caiyu Z."/>
        </authorList>
    </citation>
    <scope>NUCLEOTIDE SEQUENCE [LARGE SCALE GENOMIC DNA]</scope>
    <source>
        <strain evidence="2 3">YR-4</strain>
    </source>
</reference>
<accession>A0ABT4BS50</accession>
<dbReference type="InterPro" id="IPR024529">
    <property type="entry name" value="ECF_trnsprt_substrate-spec"/>
</dbReference>
<sequence>MMTAIAQKRSSTKTLTLTAVMIALTLILAFTPIGMIRLPLVSITIAHIPAIIAALVLGLSEGFAVALTFGLSSLFLAISAPGSILDPFFVNPLVSVLPRALIPVTAYFTYKGLCKVLKNLRQGENIAIITAAVVGNLTNTFGVYFMLYILYAQQIFEKSGKPALSLILTAISTTTLYKTIGVALIVFPIVKALKRFQRSSR</sequence>
<dbReference type="RefSeq" id="WP_268057741.1">
    <property type="nucleotide sequence ID" value="NZ_JAPOHA010000004.1"/>
</dbReference>
<organism evidence="2 3">
    <name type="scientific">Caproiciproducens galactitolivorans</name>
    <dbReference type="NCBI Taxonomy" id="642589"/>
    <lineage>
        <taxon>Bacteria</taxon>
        <taxon>Bacillati</taxon>
        <taxon>Bacillota</taxon>
        <taxon>Clostridia</taxon>
        <taxon>Eubacteriales</taxon>
        <taxon>Acutalibacteraceae</taxon>
        <taxon>Caproiciproducens</taxon>
    </lineage>
</organism>
<keyword evidence="1" id="KW-0472">Membrane</keyword>
<evidence type="ECO:0000313" key="3">
    <source>
        <dbReference type="Proteomes" id="UP001082703"/>
    </source>
</evidence>
<feature type="transmembrane region" description="Helical" evidence="1">
    <location>
        <begin position="64"/>
        <end position="84"/>
    </location>
</feature>
<dbReference type="Proteomes" id="UP001082703">
    <property type="component" value="Unassembled WGS sequence"/>
</dbReference>
<evidence type="ECO:0000256" key="1">
    <source>
        <dbReference type="SAM" id="Phobius"/>
    </source>
</evidence>
<feature type="transmembrane region" description="Helical" evidence="1">
    <location>
        <begin position="126"/>
        <end position="151"/>
    </location>
</feature>
<feature type="transmembrane region" description="Helical" evidence="1">
    <location>
        <begin position="163"/>
        <end position="190"/>
    </location>
</feature>
<protein>
    <submittedName>
        <fullName evidence="2">ECF transporter S component</fullName>
    </submittedName>
</protein>
<dbReference type="Gene3D" id="1.10.1760.20">
    <property type="match status" value="1"/>
</dbReference>
<evidence type="ECO:0000313" key="2">
    <source>
        <dbReference type="EMBL" id="MCY1713720.1"/>
    </source>
</evidence>
<comment type="caution">
    <text evidence="2">The sequence shown here is derived from an EMBL/GenBank/DDBJ whole genome shotgun (WGS) entry which is preliminary data.</text>
</comment>
<proteinExistence type="predicted"/>
<name>A0ABT4BS50_9FIRM</name>
<keyword evidence="3" id="KW-1185">Reference proteome</keyword>